<evidence type="ECO:0000313" key="1">
    <source>
        <dbReference type="EMBL" id="CAF1532829.1"/>
    </source>
</evidence>
<gene>
    <name evidence="1" type="ORF">SEV965_LOCUS37627</name>
</gene>
<proteinExistence type="predicted"/>
<accession>A0A815VSY0</accession>
<dbReference type="EMBL" id="CAJNOU010007976">
    <property type="protein sequence ID" value="CAF1532829.1"/>
    <property type="molecule type" value="Genomic_DNA"/>
</dbReference>
<name>A0A815VSY0_9BILA</name>
<reference evidence="1" key="1">
    <citation type="submission" date="2021-02" db="EMBL/GenBank/DDBJ databases">
        <authorList>
            <person name="Nowell W R."/>
        </authorList>
    </citation>
    <scope>NUCLEOTIDE SEQUENCE</scope>
</reference>
<comment type="caution">
    <text evidence="1">The sequence shown here is derived from an EMBL/GenBank/DDBJ whole genome shotgun (WGS) entry which is preliminary data.</text>
</comment>
<protein>
    <submittedName>
        <fullName evidence="1">Uncharacterized protein</fullName>
    </submittedName>
</protein>
<dbReference type="Proteomes" id="UP000663889">
    <property type="component" value="Unassembled WGS sequence"/>
</dbReference>
<organism evidence="1 2">
    <name type="scientific">Rotaria sordida</name>
    <dbReference type="NCBI Taxonomy" id="392033"/>
    <lineage>
        <taxon>Eukaryota</taxon>
        <taxon>Metazoa</taxon>
        <taxon>Spiralia</taxon>
        <taxon>Gnathifera</taxon>
        <taxon>Rotifera</taxon>
        <taxon>Eurotatoria</taxon>
        <taxon>Bdelloidea</taxon>
        <taxon>Philodinida</taxon>
        <taxon>Philodinidae</taxon>
        <taxon>Rotaria</taxon>
    </lineage>
</organism>
<evidence type="ECO:0000313" key="2">
    <source>
        <dbReference type="Proteomes" id="UP000663889"/>
    </source>
</evidence>
<sequence length="78" mass="9357">MLTDKYIRSLTTSQSITQHVAIFADNLCQLIQQLKRFAFLDICGRIDPQKIEPYRSMVQKYFPNSRLDIQVTRFRLWF</sequence>
<dbReference type="AlphaFoldDB" id="A0A815VSY0"/>